<feature type="domain" description="Signal transduction histidine kinase subgroup 3 dimerisation and phosphoacceptor" evidence="2">
    <location>
        <begin position="30"/>
        <end position="47"/>
    </location>
</feature>
<dbReference type="Pfam" id="PF07730">
    <property type="entry name" value="HisKA_3"/>
    <property type="match status" value="1"/>
</dbReference>
<feature type="coiled-coil region" evidence="1">
    <location>
        <begin position="1"/>
        <end position="32"/>
    </location>
</feature>
<organism evidence="3 4">
    <name type="scientific">Anaerosalibacter bizertensis</name>
    <dbReference type="NCBI Taxonomy" id="932217"/>
    <lineage>
        <taxon>Bacteria</taxon>
        <taxon>Bacillati</taxon>
        <taxon>Bacillota</taxon>
        <taxon>Tissierellia</taxon>
        <taxon>Tissierellales</taxon>
        <taxon>Sporanaerobacteraceae</taxon>
        <taxon>Anaerosalibacter</taxon>
    </lineage>
</organism>
<evidence type="ECO:0000259" key="2">
    <source>
        <dbReference type="Pfam" id="PF07730"/>
    </source>
</evidence>
<dbReference type="RefSeq" id="WP_412030653.1">
    <property type="nucleotide sequence ID" value="NZ_VULR01000005.1"/>
</dbReference>
<dbReference type="InterPro" id="IPR011712">
    <property type="entry name" value="Sig_transdc_His_kin_sub3_dim/P"/>
</dbReference>
<name>A0A844FGH8_9FIRM</name>
<dbReference type="Proteomes" id="UP000462760">
    <property type="component" value="Unassembled WGS sequence"/>
</dbReference>
<accession>A0A844FGH8</accession>
<dbReference type="GO" id="GO:0046983">
    <property type="term" value="F:protein dimerization activity"/>
    <property type="evidence" value="ECO:0007669"/>
    <property type="project" value="InterPro"/>
</dbReference>
<keyword evidence="3" id="KW-0808">Transferase</keyword>
<comment type="caution">
    <text evidence="3">The sequence shown here is derived from an EMBL/GenBank/DDBJ whole genome shotgun (WGS) entry which is preliminary data.</text>
</comment>
<dbReference type="GO" id="GO:0000155">
    <property type="term" value="F:phosphorelay sensor kinase activity"/>
    <property type="evidence" value="ECO:0007669"/>
    <property type="project" value="InterPro"/>
</dbReference>
<dbReference type="Gene3D" id="1.20.5.1930">
    <property type="match status" value="1"/>
</dbReference>
<sequence>MGSILKKVEKLNEKLEQQFKEIEKLTITKERNRVAQEIHDYLGHNLVIFYKLI</sequence>
<evidence type="ECO:0000313" key="3">
    <source>
        <dbReference type="EMBL" id="MSS43061.1"/>
    </source>
</evidence>
<reference evidence="3 4" key="1">
    <citation type="submission" date="2019-08" db="EMBL/GenBank/DDBJ databases">
        <title>In-depth cultivation of the pig gut microbiome towards novel bacterial diversity and tailored functional studies.</title>
        <authorList>
            <person name="Wylensek D."/>
            <person name="Hitch T.C.A."/>
            <person name="Clavel T."/>
        </authorList>
    </citation>
    <scope>NUCLEOTIDE SEQUENCE [LARGE SCALE GENOMIC DNA]</scope>
    <source>
        <strain evidence="3 4">Med78-601-WT-4W-RMD-3</strain>
    </source>
</reference>
<proteinExistence type="predicted"/>
<dbReference type="GO" id="GO:0016020">
    <property type="term" value="C:membrane"/>
    <property type="evidence" value="ECO:0007669"/>
    <property type="project" value="InterPro"/>
</dbReference>
<keyword evidence="3" id="KW-0418">Kinase</keyword>
<protein>
    <submittedName>
        <fullName evidence="3">Histidine kinase</fullName>
    </submittedName>
</protein>
<keyword evidence="1" id="KW-0175">Coiled coil</keyword>
<evidence type="ECO:0000256" key="1">
    <source>
        <dbReference type="SAM" id="Coils"/>
    </source>
</evidence>
<gene>
    <name evidence="3" type="ORF">FYJ27_04845</name>
</gene>
<dbReference type="EMBL" id="VULR01000005">
    <property type="protein sequence ID" value="MSS43061.1"/>
    <property type="molecule type" value="Genomic_DNA"/>
</dbReference>
<dbReference type="AlphaFoldDB" id="A0A844FGH8"/>
<evidence type="ECO:0000313" key="4">
    <source>
        <dbReference type="Proteomes" id="UP000462760"/>
    </source>
</evidence>